<keyword evidence="4" id="KW-1185">Reference proteome</keyword>
<evidence type="ECO:0000313" key="3">
    <source>
        <dbReference type="EMBL" id="MBB3764551.1"/>
    </source>
</evidence>
<dbReference type="RefSeq" id="WP_183933799.1">
    <property type="nucleotide sequence ID" value="NZ_JACICF010000001.1"/>
</dbReference>
<evidence type="ECO:0000256" key="1">
    <source>
        <dbReference type="SAM" id="Phobius"/>
    </source>
</evidence>
<comment type="caution">
    <text evidence="3">The sequence shown here is derived from an EMBL/GenBank/DDBJ whole genome shotgun (WGS) entry which is preliminary data.</text>
</comment>
<keyword evidence="1" id="KW-0812">Transmembrane</keyword>
<dbReference type="InterPro" id="IPR025196">
    <property type="entry name" value="DUF4126"/>
</dbReference>
<protein>
    <submittedName>
        <fullName evidence="3">Putative membrane protein</fullName>
    </submittedName>
</protein>
<name>A0A839YWG6_9SPHN</name>
<proteinExistence type="predicted"/>
<gene>
    <name evidence="3" type="ORF">FHS50_001574</name>
</gene>
<dbReference type="AlphaFoldDB" id="A0A839YWG6"/>
<reference evidence="3 4" key="1">
    <citation type="submission" date="2020-08" db="EMBL/GenBank/DDBJ databases">
        <title>Genomic Encyclopedia of Type Strains, Phase IV (KMG-IV): sequencing the most valuable type-strain genomes for metagenomic binning, comparative biology and taxonomic classification.</title>
        <authorList>
            <person name="Goeker M."/>
        </authorList>
    </citation>
    <scope>NUCLEOTIDE SEQUENCE [LARGE SCALE GENOMIC DNA]</scope>
    <source>
        <strain evidence="3 4">DSM 24194</strain>
    </source>
</reference>
<dbReference type="EMBL" id="JACICF010000001">
    <property type="protein sequence ID" value="MBB3764551.1"/>
    <property type="molecule type" value="Genomic_DNA"/>
</dbReference>
<evidence type="ECO:0000313" key="4">
    <source>
        <dbReference type="Proteomes" id="UP000578569"/>
    </source>
</evidence>
<dbReference type="Proteomes" id="UP000578569">
    <property type="component" value="Unassembled WGS sequence"/>
</dbReference>
<feature type="domain" description="DUF4126" evidence="2">
    <location>
        <begin position="3"/>
        <end position="150"/>
    </location>
</feature>
<feature type="transmembrane region" description="Helical" evidence="1">
    <location>
        <begin position="43"/>
        <end position="62"/>
    </location>
</feature>
<keyword evidence="1" id="KW-1133">Transmembrane helix</keyword>
<evidence type="ECO:0000259" key="2">
    <source>
        <dbReference type="Pfam" id="PF13548"/>
    </source>
</evidence>
<keyword evidence="1" id="KW-0472">Membrane</keyword>
<sequence>MTLLLAAGAAFLCGSRTFATLALTCWFVSLGLVDVGDAPLKWLGAPALAAILSLLAFGEIYADKQPQMKARTRPPPLIARMVSGALVGATVGASSDLALAGAALGTASAALGTLATFQVRRWLAERLGRDLPAAIVEDVVVVAASLAVLTAS</sequence>
<organism evidence="3 4">
    <name type="scientific">Sphingomicrobium lutaoense</name>
    <dbReference type="NCBI Taxonomy" id="515949"/>
    <lineage>
        <taxon>Bacteria</taxon>
        <taxon>Pseudomonadati</taxon>
        <taxon>Pseudomonadota</taxon>
        <taxon>Alphaproteobacteria</taxon>
        <taxon>Sphingomonadales</taxon>
        <taxon>Sphingomonadaceae</taxon>
        <taxon>Sphingomicrobium</taxon>
    </lineage>
</organism>
<dbReference type="Pfam" id="PF13548">
    <property type="entry name" value="DUF4126"/>
    <property type="match status" value="1"/>
</dbReference>
<accession>A0A839YWG6</accession>